<organism evidence="1 2">
    <name type="scientific">Shinella fusca</name>
    <dbReference type="NCBI Taxonomy" id="544480"/>
    <lineage>
        <taxon>Bacteria</taxon>
        <taxon>Pseudomonadati</taxon>
        <taxon>Pseudomonadota</taxon>
        <taxon>Alphaproteobacteria</taxon>
        <taxon>Hyphomicrobiales</taxon>
        <taxon>Rhizobiaceae</taxon>
        <taxon>Shinella</taxon>
    </lineage>
</organism>
<evidence type="ECO:0000313" key="1">
    <source>
        <dbReference type="EMBL" id="MBB5041612.1"/>
    </source>
</evidence>
<accession>A0A7W8DTK0</accession>
<name>A0A7W8DTK0_9HYPH</name>
<dbReference type="AlphaFoldDB" id="A0A7W8DTK0"/>
<reference evidence="1 2" key="1">
    <citation type="submission" date="2020-08" db="EMBL/GenBank/DDBJ databases">
        <title>Genomic Encyclopedia of Type Strains, Phase IV (KMG-IV): sequencing the most valuable type-strain genomes for metagenomic binning, comparative biology and taxonomic classification.</title>
        <authorList>
            <person name="Goeker M."/>
        </authorList>
    </citation>
    <scope>NUCLEOTIDE SEQUENCE [LARGE SCALE GENOMIC DNA]</scope>
    <source>
        <strain evidence="1 2">DSM 21319</strain>
    </source>
</reference>
<dbReference type="Proteomes" id="UP000535406">
    <property type="component" value="Unassembled WGS sequence"/>
</dbReference>
<proteinExistence type="predicted"/>
<evidence type="ECO:0000313" key="2">
    <source>
        <dbReference type="Proteomes" id="UP000535406"/>
    </source>
</evidence>
<protein>
    <submittedName>
        <fullName evidence="1">Uncharacterized protein</fullName>
    </submittedName>
</protein>
<gene>
    <name evidence="1" type="ORF">HNQ66_000995</name>
</gene>
<dbReference type="EMBL" id="JACHIK010000003">
    <property type="protein sequence ID" value="MBB5041612.1"/>
    <property type="molecule type" value="Genomic_DNA"/>
</dbReference>
<dbReference type="RefSeq" id="WP_184141490.1">
    <property type="nucleotide sequence ID" value="NZ_JACHIK010000003.1"/>
</dbReference>
<keyword evidence="2" id="KW-1185">Reference proteome</keyword>
<comment type="caution">
    <text evidence="1">The sequence shown here is derived from an EMBL/GenBank/DDBJ whole genome shotgun (WGS) entry which is preliminary data.</text>
</comment>
<sequence>MTQIVTVSPTTAAYASQGMRSNTRTGTLFEERIHAWSEDARTRGDAHVVAVLNVIHPPALALALITAPNETPQVTVAEAQRLYEENGGTAVTEPA</sequence>